<protein>
    <submittedName>
        <fullName evidence="2">Uncharacterized protein</fullName>
    </submittedName>
</protein>
<feature type="compositionally biased region" description="Polar residues" evidence="1">
    <location>
        <begin position="19"/>
        <end position="32"/>
    </location>
</feature>
<name>A0A9J6EBR0_RHIMP</name>
<accession>A0A9J6EBR0</accession>
<proteinExistence type="predicted"/>
<dbReference type="AlphaFoldDB" id="A0A9J6EBR0"/>
<gene>
    <name evidence="2" type="ORF">HPB51_020853</name>
</gene>
<reference evidence="2" key="1">
    <citation type="journal article" date="2020" name="Cell">
        <title>Large-Scale Comparative Analyses of Tick Genomes Elucidate Their Genetic Diversity and Vector Capacities.</title>
        <authorList>
            <consortium name="Tick Genome and Microbiome Consortium (TIGMIC)"/>
            <person name="Jia N."/>
            <person name="Wang J."/>
            <person name="Shi W."/>
            <person name="Du L."/>
            <person name="Sun Y."/>
            <person name="Zhan W."/>
            <person name="Jiang J.F."/>
            <person name="Wang Q."/>
            <person name="Zhang B."/>
            <person name="Ji P."/>
            <person name="Bell-Sakyi L."/>
            <person name="Cui X.M."/>
            <person name="Yuan T.T."/>
            <person name="Jiang B.G."/>
            <person name="Yang W.F."/>
            <person name="Lam T.T."/>
            <person name="Chang Q.C."/>
            <person name="Ding S.J."/>
            <person name="Wang X.J."/>
            <person name="Zhu J.G."/>
            <person name="Ruan X.D."/>
            <person name="Zhao L."/>
            <person name="Wei J.T."/>
            <person name="Ye R.Z."/>
            <person name="Que T.C."/>
            <person name="Du C.H."/>
            <person name="Zhou Y.H."/>
            <person name="Cheng J.X."/>
            <person name="Dai P.F."/>
            <person name="Guo W.B."/>
            <person name="Han X.H."/>
            <person name="Huang E.J."/>
            <person name="Li L.F."/>
            <person name="Wei W."/>
            <person name="Gao Y.C."/>
            <person name="Liu J.Z."/>
            <person name="Shao H.Z."/>
            <person name="Wang X."/>
            <person name="Wang C.C."/>
            <person name="Yang T.C."/>
            <person name="Huo Q.B."/>
            <person name="Li W."/>
            <person name="Chen H.Y."/>
            <person name="Chen S.E."/>
            <person name="Zhou L.G."/>
            <person name="Ni X.B."/>
            <person name="Tian J.H."/>
            <person name="Sheng Y."/>
            <person name="Liu T."/>
            <person name="Pan Y.S."/>
            <person name="Xia L.Y."/>
            <person name="Li J."/>
            <person name="Zhao F."/>
            <person name="Cao W.C."/>
        </authorList>
    </citation>
    <scope>NUCLEOTIDE SEQUENCE</scope>
    <source>
        <strain evidence="2">Rmic-2018</strain>
    </source>
</reference>
<keyword evidence="3" id="KW-1185">Reference proteome</keyword>
<sequence>MAQILAALVNTQALLANTLSRGPPTTSPIQIHSTSDTSSSIPSFDGTAATKCSRMDYASGENRSARPLDAIADVGDSSKPLDGICQGLAQHLRLTV</sequence>
<comment type="caution">
    <text evidence="2">The sequence shown here is derived from an EMBL/GenBank/DDBJ whole genome shotgun (WGS) entry which is preliminary data.</text>
</comment>
<evidence type="ECO:0000256" key="1">
    <source>
        <dbReference type="SAM" id="MobiDB-lite"/>
    </source>
</evidence>
<evidence type="ECO:0000313" key="2">
    <source>
        <dbReference type="EMBL" id="KAH8031782.1"/>
    </source>
</evidence>
<dbReference type="EMBL" id="JABSTU010000005">
    <property type="protein sequence ID" value="KAH8031782.1"/>
    <property type="molecule type" value="Genomic_DNA"/>
</dbReference>
<feature type="region of interest" description="Disordered" evidence="1">
    <location>
        <begin position="19"/>
        <end position="45"/>
    </location>
</feature>
<dbReference type="Proteomes" id="UP000821866">
    <property type="component" value="Chromosome 3"/>
</dbReference>
<feature type="compositionally biased region" description="Low complexity" evidence="1">
    <location>
        <begin position="33"/>
        <end position="43"/>
    </location>
</feature>
<reference evidence="2" key="2">
    <citation type="submission" date="2021-09" db="EMBL/GenBank/DDBJ databases">
        <authorList>
            <person name="Jia N."/>
            <person name="Wang J."/>
            <person name="Shi W."/>
            <person name="Du L."/>
            <person name="Sun Y."/>
            <person name="Zhan W."/>
            <person name="Jiang J."/>
            <person name="Wang Q."/>
            <person name="Zhang B."/>
            <person name="Ji P."/>
            <person name="Sakyi L.B."/>
            <person name="Cui X."/>
            <person name="Yuan T."/>
            <person name="Jiang B."/>
            <person name="Yang W."/>
            <person name="Lam T.T.-Y."/>
            <person name="Chang Q."/>
            <person name="Ding S."/>
            <person name="Wang X."/>
            <person name="Zhu J."/>
            <person name="Ruan X."/>
            <person name="Zhao L."/>
            <person name="Wei J."/>
            <person name="Que T."/>
            <person name="Du C."/>
            <person name="Cheng J."/>
            <person name="Dai P."/>
            <person name="Han X."/>
            <person name="Huang E."/>
            <person name="Gao Y."/>
            <person name="Liu J."/>
            <person name="Shao H."/>
            <person name="Ye R."/>
            <person name="Li L."/>
            <person name="Wei W."/>
            <person name="Wang X."/>
            <person name="Wang C."/>
            <person name="Huo Q."/>
            <person name="Li W."/>
            <person name="Guo W."/>
            <person name="Chen H."/>
            <person name="Chen S."/>
            <person name="Zhou L."/>
            <person name="Zhou L."/>
            <person name="Ni X."/>
            <person name="Tian J."/>
            <person name="Zhou Y."/>
            <person name="Sheng Y."/>
            <person name="Liu T."/>
            <person name="Pan Y."/>
            <person name="Xia L."/>
            <person name="Li J."/>
            <person name="Zhao F."/>
            <person name="Cao W."/>
        </authorList>
    </citation>
    <scope>NUCLEOTIDE SEQUENCE</scope>
    <source>
        <strain evidence="2">Rmic-2018</strain>
        <tissue evidence="2">Larvae</tissue>
    </source>
</reference>
<evidence type="ECO:0000313" key="3">
    <source>
        <dbReference type="Proteomes" id="UP000821866"/>
    </source>
</evidence>
<organism evidence="2 3">
    <name type="scientific">Rhipicephalus microplus</name>
    <name type="common">Cattle tick</name>
    <name type="synonym">Boophilus microplus</name>
    <dbReference type="NCBI Taxonomy" id="6941"/>
    <lineage>
        <taxon>Eukaryota</taxon>
        <taxon>Metazoa</taxon>
        <taxon>Ecdysozoa</taxon>
        <taxon>Arthropoda</taxon>
        <taxon>Chelicerata</taxon>
        <taxon>Arachnida</taxon>
        <taxon>Acari</taxon>
        <taxon>Parasitiformes</taxon>
        <taxon>Ixodida</taxon>
        <taxon>Ixodoidea</taxon>
        <taxon>Ixodidae</taxon>
        <taxon>Rhipicephalinae</taxon>
        <taxon>Rhipicephalus</taxon>
        <taxon>Boophilus</taxon>
    </lineage>
</organism>